<evidence type="ECO:0000256" key="8">
    <source>
        <dbReference type="SAM" id="MobiDB-lite"/>
    </source>
</evidence>
<dbReference type="EMBL" id="AP024446">
    <property type="protein sequence ID" value="BCS24864.1"/>
    <property type="molecule type" value="Genomic_DNA"/>
</dbReference>
<protein>
    <recommendedName>
        <fullName evidence="9">Zn(2)-C6 fungal-type domain-containing protein</fullName>
    </recommendedName>
</protein>
<evidence type="ECO:0000313" key="10">
    <source>
        <dbReference type="EMBL" id="BCS24864.1"/>
    </source>
</evidence>
<dbReference type="GO" id="GO:0000981">
    <property type="term" value="F:DNA-binding transcription factor activity, RNA polymerase II-specific"/>
    <property type="evidence" value="ECO:0007669"/>
    <property type="project" value="InterPro"/>
</dbReference>
<evidence type="ECO:0000256" key="3">
    <source>
        <dbReference type="ARBA" id="ARBA00022833"/>
    </source>
</evidence>
<keyword evidence="11" id="KW-1185">Reference proteome</keyword>
<evidence type="ECO:0000256" key="6">
    <source>
        <dbReference type="ARBA" id="ARBA00023163"/>
    </source>
</evidence>
<dbReference type="Proteomes" id="UP000654913">
    <property type="component" value="Chromosome 4"/>
</dbReference>
<dbReference type="KEGG" id="apuu:APUU_41308S"/>
<dbReference type="Gene3D" id="4.10.240.10">
    <property type="entry name" value="Zn(2)-C6 fungal-type DNA-binding domain"/>
    <property type="match status" value="1"/>
</dbReference>
<feature type="compositionally biased region" description="Polar residues" evidence="8">
    <location>
        <begin position="103"/>
        <end position="112"/>
    </location>
</feature>
<dbReference type="Pfam" id="PF00172">
    <property type="entry name" value="Zn_clus"/>
    <property type="match status" value="1"/>
</dbReference>
<dbReference type="OrthoDB" id="5069333at2759"/>
<feature type="region of interest" description="Disordered" evidence="8">
    <location>
        <begin position="856"/>
        <end position="876"/>
    </location>
</feature>
<dbReference type="GO" id="GO:0006351">
    <property type="term" value="P:DNA-templated transcription"/>
    <property type="evidence" value="ECO:0007669"/>
    <property type="project" value="InterPro"/>
</dbReference>
<dbReference type="GO" id="GO:0008270">
    <property type="term" value="F:zinc ion binding"/>
    <property type="evidence" value="ECO:0007669"/>
    <property type="project" value="InterPro"/>
</dbReference>
<keyword evidence="6" id="KW-0804">Transcription</keyword>
<keyword evidence="7" id="KW-0539">Nucleus</keyword>
<dbReference type="PANTHER" id="PTHR31313:SF81">
    <property type="entry name" value="TY1 ENHANCER ACTIVATOR"/>
    <property type="match status" value="1"/>
</dbReference>
<feature type="region of interest" description="Disordered" evidence="8">
    <location>
        <begin position="785"/>
        <end position="815"/>
    </location>
</feature>
<dbReference type="InterPro" id="IPR051615">
    <property type="entry name" value="Transcr_Regulatory_Elem"/>
</dbReference>
<feature type="domain" description="Zn(2)-C6 fungal-type" evidence="9">
    <location>
        <begin position="16"/>
        <end position="45"/>
    </location>
</feature>
<dbReference type="GO" id="GO:0005634">
    <property type="term" value="C:nucleus"/>
    <property type="evidence" value="ECO:0007669"/>
    <property type="project" value="UniProtKB-SubCell"/>
</dbReference>
<name>A0A7R8AMD4_9EURO</name>
<keyword evidence="4" id="KW-0805">Transcription regulation</keyword>
<dbReference type="GeneID" id="64974869"/>
<dbReference type="Pfam" id="PF04082">
    <property type="entry name" value="Fungal_trans"/>
    <property type="match status" value="1"/>
</dbReference>
<evidence type="ECO:0000259" key="9">
    <source>
        <dbReference type="PROSITE" id="PS50048"/>
    </source>
</evidence>
<feature type="region of interest" description="Disordered" evidence="8">
    <location>
        <begin position="46"/>
        <end position="122"/>
    </location>
</feature>
<dbReference type="InterPro" id="IPR001138">
    <property type="entry name" value="Zn2Cys6_DnaBD"/>
</dbReference>
<accession>A0A7R8AMD4</accession>
<dbReference type="RefSeq" id="XP_041557058.1">
    <property type="nucleotide sequence ID" value="XM_041704476.1"/>
</dbReference>
<dbReference type="AlphaFoldDB" id="A0A7R8AMD4"/>
<reference evidence="10" key="2">
    <citation type="submission" date="2021-02" db="EMBL/GenBank/DDBJ databases">
        <title>Aspergillus puulaauensis MK2 genome sequence.</title>
        <authorList>
            <person name="Futagami T."/>
            <person name="Mori K."/>
            <person name="Kadooka C."/>
            <person name="Tanaka T."/>
        </authorList>
    </citation>
    <scope>NUCLEOTIDE SEQUENCE</scope>
    <source>
        <strain evidence="10">MK2</strain>
    </source>
</reference>
<gene>
    <name evidence="10" type="ORF">APUU_41308S</name>
</gene>
<dbReference type="InterPro" id="IPR036864">
    <property type="entry name" value="Zn2-C6_fun-type_DNA-bd_sf"/>
</dbReference>
<dbReference type="GO" id="GO:0003677">
    <property type="term" value="F:DNA binding"/>
    <property type="evidence" value="ECO:0007669"/>
    <property type="project" value="UniProtKB-KW"/>
</dbReference>
<evidence type="ECO:0000256" key="5">
    <source>
        <dbReference type="ARBA" id="ARBA00023125"/>
    </source>
</evidence>
<dbReference type="PROSITE" id="PS00463">
    <property type="entry name" value="ZN2_CY6_FUNGAL_1"/>
    <property type="match status" value="1"/>
</dbReference>
<keyword evidence="5" id="KW-0238">DNA-binding</keyword>
<dbReference type="PROSITE" id="PS50048">
    <property type="entry name" value="ZN2_CY6_FUNGAL_2"/>
    <property type="match status" value="1"/>
</dbReference>
<evidence type="ECO:0000256" key="7">
    <source>
        <dbReference type="ARBA" id="ARBA00023242"/>
    </source>
</evidence>
<reference evidence="10" key="1">
    <citation type="submission" date="2021-01" db="EMBL/GenBank/DDBJ databases">
        <authorList>
            <consortium name="Aspergillus puulaauensis MK2 genome sequencing consortium"/>
            <person name="Kazuki M."/>
            <person name="Futagami T."/>
        </authorList>
    </citation>
    <scope>NUCLEOTIDE SEQUENCE</scope>
    <source>
        <strain evidence="10">MK2</strain>
    </source>
</reference>
<dbReference type="SUPFAM" id="SSF57701">
    <property type="entry name" value="Zn2/Cys6 DNA-binding domain"/>
    <property type="match status" value="1"/>
</dbReference>
<evidence type="ECO:0000256" key="1">
    <source>
        <dbReference type="ARBA" id="ARBA00004123"/>
    </source>
</evidence>
<evidence type="ECO:0000313" key="11">
    <source>
        <dbReference type="Proteomes" id="UP000654913"/>
    </source>
</evidence>
<dbReference type="PANTHER" id="PTHR31313">
    <property type="entry name" value="TY1 ENHANCER ACTIVATOR"/>
    <property type="match status" value="1"/>
</dbReference>
<feature type="compositionally biased region" description="Low complexity" evidence="8">
    <location>
        <begin position="785"/>
        <end position="794"/>
    </location>
</feature>
<comment type="subcellular location">
    <subcellularLocation>
        <location evidence="1">Nucleus</location>
    </subcellularLocation>
</comment>
<keyword evidence="3" id="KW-0862">Zinc</keyword>
<dbReference type="InterPro" id="IPR007219">
    <property type="entry name" value="XnlR_reg_dom"/>
</dbReference>
<evidence type="ECO:0000256" key="2">
    <source>
        <dbReference type="ARBA" id="ARBA00022723"/>
    </source>
</evidence>
<sequence>MAPDPEPPAPSGLHRSCIFCRARKIRCSSGPICTACRERNINCTYSPEARKGRPRRRGASSADPQREPRKAQRRRLLSSPPSPADVASPVAAVPATVSTDSVPQASASRASPQPQPVENDGENQTLGQELEQMFHEYFIRKNGSRSNLFQDSIASFQRHMRNPSPGNTPAQRPRPKLSYDGMLSFLAHEMVEILLLRFGQLGCEQSETSTHQYFYIASLAEETTSSMFDPARRQRGPLAALGKHRVVQMVHLWYMMHPLSPLVSKTLLLDAIQDETVDEALLAVILADAFQALDSSDSQNGNSPPEESPQLLAHFTASQLRHRPLSHIDSAPISTVQALILLGWRDLAQGLARRSTCYIGYTCRIISRQYQRRSRNEGGPESMKLNGIDIGQVEQEILQNIYWLCLSTTTWAFMQIDQPFTLLLPDEIPDFPSLDETTSAALRLDRASNNISTLPSQVQAMRWLWPLSHITSTVAHIYTIYLNAPTEERKVKAAPWHIRHIHQLHQLLRARFEPSNLSFEVRAILIQAIKLVEREVSTPHTQFFLLTSYYTIIVHMLFSPERRAPPPVTPSTIQALGECISAVLTIAAGVPSLPASPVPTQASYGNRALALCLDACSRALVRLHNQCQHDWQQNQSSNTMPGVTKLAEYAERAHKVCKSDFLGQHASILRPAKKRLKWVKSALRTLASPSSTSASSISDINEMANANAAFLSLSPPTNFPLPFDRTGDLSLGSSTTSLSELMPPYQLPPPLEIPDPGFFCDDPTLDSLLGFPGIARAGDLYPRASDSSSSQLSLATPTPTHQQDGRPFGALDDSTAASTSTATALADLFFMSPDMASHGLDGLLLNSNSNPFDGSGSNAAMASGPGSDRIGGSNAGQYDFMSDLHM</sequence>
<dbReference type="CDD" id="cd12148">
    <property type="entry name" value="fungal_TF_MHR"/>
    <property type="match status" value="1"/>
</dbReference>
<evidence type="ECO:0000256" key="4">
    <source>
        <dbReference type="ARBA" id="ARBA00023015"/>
    </source>
</evidence>
<dbReference type="SMART" id="SM00066">
    <property type="entry name" value="GAL4"/>
    <property type="match status" value="1"/>
</dbReference>
<dbReference type="CDD" id="cd00067">
    <property type="entry name" value="GAL4"/>
    <property type="match status" value="1"/>
</dbReference>
<organism evidence="10 11">
    <name type="scientific">Aspergillus puulaauensis</name>
    <dbReference type="NCBI Taxonomy" id="1220207"/>
    <lineage>
        <taxon>Eukaryota</taxon>
        <taxon>Fungi</taxon>
        <taxon>Dikarya</taxon>
        <taxon>Ascomycota</taxon>
        <taxon>Pezizomycotina</taxon>
        <taxon>Eurotiomycetes</taxon>
        <taxon>Eurotiomycetidae</taxon>
        <taxon>Eurotiales</taxon>
        <taxon>Aspergillaceae</taxon>
        <taxon>Aspergillus</taxon>
    </lineage>
</organism>
<proteinExistence type="predicted"/>
<keyword evidence="2" id="KW-0479">Metal-binding</keyword>
<feature type="compositionally biased region" description="Low complexity" evidence="8">
    <location>
        <begin position="84"/>
        <end position="102"/>
    </location>
</feature>